<dbReference type="PANTHER" id="PTHR43394:SF1">
    <property type="entry name" value="ATP-BINDING CASSETTE SUB-FAMILY B MEMBER 10, MITOCHONDRIAL"/>
    <property type="match status" value="1"/>
</dbReference>
<name>A0A6V7PGA7_ANACO</name>
<dbReference type="AlphaFoldDB" id="A0A6V7PGA7"/>
<dbReference type="Gene3D" id="3.40.50.300">
    <property type="entry name" value="P-loop containing nucleotide triphosphate hydrolases"/>
    <property type="match status" value="1"/>
</dbReference>
<dbReference type="InterPro" id="IPR027417">
    <property type="entry name" value="P-loop_NTPase"/>
</dbReference>
<gene>
    <name evidence="1" type="ORF">CB5_LOCUS13086</name>
</gene>
<reference evidence="1" key="1">
    <citation type="submission" date="2020-07" db="EMBL/GenBank/DDBJ databases">
        <authorList>
            <person name="Lin J."/>
        </authorList>
    </citation>
    <scope>NUCLEOTIDE SEQUENCE</scope>
</reference>
<dbReference type="PANTHER" id="PTHR43394">
    <property type="entry name" value="ATP-DEPENDENT PERMEASE MDL1, MITOCHONDRIAL"/>
    <property type="match status" value="1"/>
</dbReference>
<sequence length="121" mass="13454">MIFQNLTSSFQILYLDECTANVDTQTALLLQSTISIECNGMAILTIAHCISTVLKMDNILVLDHGILVEQGNPQDLLNDECSRLSSYAKASTMYKKAPSPTKFIRASLFVYSVDLWTNSIE</sequence>
<dbReference type="GO" id="GO:0015421">
    <property type="term" value="F:ABC-type oligopeptide transporter activity"/>
    <property type="evidence" value="ECO:0007669"/>
    <property type="project" value="TreeGrafter"/>
</dbReference>
<protein>
    <submittedName>
        <fullName evidence="1">Uncharacterized protein</fullName>
    </submittedName>
</protein>
<proteinExistence type="predicted"/>
<accession>A0A6V7PGA7</accession>
<organism evidence="1">
    <name type="scientific">Ananas comosus var. bracteatus</name>
    <name type="common">red pineapple</name>
    <dbReference type="NCBI Taxonomy" id="296719"/>
    <lineage>
        <taxon>Eukaryota</taxon>
        <taxon>Viridiplantae</taxon>
        <taxon>Streptophyta</taxon>
        <taxon>Embryophyta</taxon>
        <taxon>Tracheophyta</taxon>
        <taxon>Spermatophyta</taxon>
        <taxon>Magnoliopsida</taxon>
        <taxon>Liliopsida</taxon>
        <taxon>Poales</taxon>
        <taxon>Bromeliaceae</taxon>
        <taxon>Bromelioideae</taxon>
        <taxon>Ananas</taxon>
    </lineage>
</organism>
<dbReference type="SUPFAM" id="SSF52540">
    <property type="entry name" value="P-loop containing nucleoside triphosphate hydrolases"/>
    <property type="match status" value="1"/>
</dbReference>
<dbReference type="InterPro" id="IPR039421">
    <property type="entry name" value="Type_1_exporter"/>
</dbReference>
<evidence type="ECO:0000313" key="1">
    <source>
        <dbReference type="EMBL" id="CAD1829875.1"/>
    </source>
</evidence>
<dbReference type="EMBL" id="LR862130">
    <property type="protein sequence ID" value="CAD1829875.1"/>
    <property type="molecule type" value="Genomic_DNA"/>
</dbReference>